<proteinExistence type="inferred from homology"/>
<feature type="transmembrane region" description="Helical" evidence="7">
    <location>
        <begin position="106"/>
        <end position="129"/>
    </location>
</feature>
<organism evidence="8 9">
    <name type="scientific">Batillaria attramentaria</name>
    <dbReference type="NCBI Taxonomy" id="370345"/>
    <lineage>
        <taxon>Eukaryota</taxon>
        <taxon>Metazoa</taxon>
        <taxon>Spiralia</taxon>
        <taxon>Lophotrochozoa</taxon>
        <taxon>Mollusca</taxon>
        <taxon>Gastropoda</taxon>
        <taxon>Caenogastropoda</taxon>
        <taxon>Sorbeoconcha</taxon>
        <taxon>Cerithioidea</taxon>
        <taxon>Batillariidae</taxon>
        <taxon>Batillaria</taxon>
    </lineage>
</organism>
<dbReference type="Proteomes" id="UP001519460">
    <property type="component" value="Unassembled WGS sequence"/>
</dbReference>
<dbReference type="PIRSF" id="PIRSF002419">
    <property type="entry name" value="Tetraspanin"/>
    <property type="match status" value="1"/>
</dbReference>
<dbReference type="PANTHER" id="PTHR19282">
    <property type="entry name" value="TETRASPANIN"/>
    <property type="match status" value="1"/>
</dbReference>
<evidence type="ECO:0000256" key="5">
    <source>
        <dbReference type="ARBA" id="ARBA00023136"/>
    </source>
</evidence>
<dbReference type="InterPro" id="IPR018499">
    <property type="entry name" value="Tetraspanin/Peripherin"/>
</dbReference>
<dbReference type="Gene3D" id="1.10.1450.10">
    <property type="entry name" value="Tetraspanin"/>
    <property type="match status" value="1"/>
</dbReference>
<reference evidence="8 9" key="1">
    <citation type="journal article" date="2023" name="Sci. Data">
        <title>Genome assembly of the Korean intertidal mud-creeper Batillaria attramentaria.</title>
        <authorList>
            <person name="Patra A.K."/>
            <person name="Ho P.T."/>
            <person name="Jun S."/>
            <person name="Lee S.J."/>
            <person name="Kim Y."/>
            <person name="Won Y.J."/>
        </authorList>
    </citation>
    <scope>NUCLEOTIDE SEQUENCE [LARGE SCALE GENOMIC DNA]</scope>
    <source>
        <strain evidence="8">Wonlab-2016</strain>
    </source>
</reference>
<gene>
    <name evidence="8" type="ORF">BaRGS_00037040</name>
</gene>
<name>A0ABD0JAR6_9CAEN</name>
<dbReference type="EMBL" id="JACVVK020000542">
    <property type="protein sequence ID" value="KAK7467732.1"/>
    <property type="molecule type" value="Genomic_DNA"/>
</dbReference>
<keyword evidence="9" id="KW-1185">Reference proteome</keyword>
<evidence type="ECO:0000256" key="1">
    <source>
        <dbReference type="ARBA" id="ARBA00004141"/>
    </source>
</evidence>
<feature type="transmembrane region" description="Helical" evidence="7">
    <location>
        <begin position="76"/>
        <end position="99"/>
    </location>
</feature>
<dbReference type="PANTHER" id="PTHR19282:SF544">
    <property type="entry name" value="TETRASPANIN"/>
    <property type="match status" value="1"/>
</dbReference>
<comment type="subcellular location">
    <subcellularLocation>
        <location evidence="1 7">Membrane</location>
        <topology evidence="1 7">Multi-pass membrane protein</topology>
    </subcellularLocation>
</comment>
<evidence type="ECO:0000313" key="8">
    <source>
        <dbReference type="EMBL" id="KAK7467732.1"/>
    </source>
</evidence>
<dbReference type="InterPro" id="IPR018503">
    <property type="entry name" value="Tetraspanin_CS"/>
</dbReference>
<keyword evidence="6" id="KW-1015">Disulfide bond</keyword>
<keyword evidence="5 7" id="KW-0472">Membrane</keyword>
<keyword evidence="3 7" id="KW-0812">Transmembrane</keyword>
<evidence type="ECO:0000256" key="4">
    <source>
        <dbReference type="ARBA" id="ARBA00022989"/>
    </source>
</evidence>
<evidence type="ECO:0000256" key="2">
    <source>
        <dbReference type="ARBA" id="ARBA00006840"/>
    </source>
</evidence>
<dbReference type="AlphaFoldDB" id="A0ABD0JAR6"/>
<evidence type="ECO:0000256" key="7">
    <source>
        <dbReference type="RuleBase" id="RU361218"/>
    </source>
</evidence>
<dbReference type="Pfam" id="PF00335">
    <property type="entry name" value="Tetraspanin"/>
    <property type="match status" value="1"/>
</dbReference>
<comment type="similarity">
    <text evidence="2 7">Belongs to the tetraspanin (TM4SF) family.</text>
</comment>
<dbReference type="SUPFAM" id="SSF48652">
    <property type="entry name" value="Tetraspanin"/>
    <property type="match status" value="1"/>
</dbReference>
<accession>A0ABD0JAR6</accession>
<evidence type="ECO:0000256" key="6">
    <source>
        <dbReference type="PIRSR" id="PIRSR002419-1"/>
    </source>
</evidence>
<protein>
    <recommendedName>
        <fullName evidence="7">Tetraspanin</fullName>
    </recommendedName>
</protein>
<evidence type="ECO:0000313" key="9">
    <source>
        <dbReference type="Proteomes" id="UP001519460"/>
    </source>
</evidence>
<dbReference type="GO" id="GO:0016020">
    <property type="term" value="C:membrane"/>
    <property type="evidence" value="ECO:0007669"/>
    <property type="project" value="UniProtKB-SubCell"/>
</dbReference>
<dbReference type="CDD" id="cd03127">
    <property type="entry name" value="tetraspanin_LEL"/>
    <property type="match status" value="1"/>
</dbReference>
<feature type="disulfide bond" evidence="6">
    <location>
        <begin position="176"/>
        <end position="197"/>
    </location>
</feature>
<comment type="caution">
    <text evidence="8">The sequence shown here is derived from an EMBL/GenBank/DDBJ whole genome shotgun (WGS) entry which is preliminary data.</text>
</comment>
<keyword evidence="4 7" id="KW-1133">Transmembrane helix</keyword>
<evidence type="ECO:0000256" key="3">
    <source>
        <dbReference type="ARBA" id="ARBA00022692"/>
    </source>
</evidence>
<dbReference type="InterPro" id="IPR000301">
    <property type="entry name" value="Tetraspanin_animals"/>
</dbReference>
<feature type="transmembrane region" description="Helical" evidence="7">
    <location>
        <begin position="226"/>
        <end position="254"/>
    </location>
</feature>
<dbReference type="PRINTS" id="PR00259">
    <property type="entry name" value="TMFOUR"/>
</dbReference>
<dbReference type="InterPro" id="IPR008952">
    <property type="entry name" value="Tetraspanin_EC2_sf"/>
</dbReference>
<feature type="transmembrane region" description="Helical" evidence="7">
    <location>
        <begin position="12"/>
        <end position="37"/>
    </location>
</feature>
<dbReference type="PROSITE" id="PS00421">
    <property type="entry name" value="TM4_1"/>
    <property type="match status" value="1"/>
</dbReference>
<sequence length="263" mass="29180">MAFGSCFSCIKYSVFLFNFLLWLLGCSVLAVGVWLLMDDNAGRYVEQLTTSTTSSEDELLIISYSQVTGSNLTSTLAYLFIAFGCVIVFVAFIGCCGAVRESQCMLGTFFISLFIVFAILLGIGIWAFVERNDVDAHTIELQRLTNNMVRNAVRNYYADPESEKFMDSVQRRFRCCGADNAGGDYVRGSTQEPPASCDMAYQRRSCIPVYFRYVGNTFEDFMQDRLLVVAGVAIGIAGCLVLGMIATLLLCCAVRERIWSTNA</sequence>